<feature type="transmembrane region" description="Helical" evidence="6">
    <location>
        <begin position="192"/>
        <end position="212"/>
    </location>
</feature>
<organism evidence="8 9">
    <name type="scientific">Aquariibacter lacus</name>
    <dbReference type="NCBI Taxonomy" id="2801332"/>
    <lineage>
        <taxon>Bacteria</taxon>
        <taxon>Pseudomonadati</taxon>
        <taxon>Pseudomonadota</taxon>
        <taxon>Betaproteobacteria</taxon>
        <taxon>Burkholderiales</taxon>
        <taxon>Sphaerotilaceae</taxon>
        <taxon>Aquariibacter</taxon>
    </lineage>
</organism>
<dbReference type="RefSeq" id="WP_201826537.1">
    <property type="nucleotide sequence ID" value="NZ_JAERRA010000001.1"/>
</dbReference>
<proteinExistence type="predicted"/>
<keyword evidence="9" id="KW-1185">Reference proteome</keyword>
<name>A0A9X0XFL5_9BURK</name>
<dbReference type="Proteomes" id="UP000643207">
    <property type="component" value="Unassembled WGS sequence"/>
</dbReference>
<keyword evidence="2" id="KW-1003">Cell membrane</keyword>
<evidence type="ECO:0000256" key="2">
    <source>
        <dbReference type="ARBA" id="ARBA00022475"/>
    </source>
</evidence>
<dbReference type="Pfam" id="PF00892">
    <property type="entry name" value="EamA"/>
    <property type="match status" value="2"/>
</dbReference>
<dbReference type="PANTHER" id="PTHR42920:SF5">
    <property type="entry name" value="EAMA DOMAIN-CONTAINING PROTEIN"/>
    <property type="match status" value="1"/>
</dbReference>
<feature type="transmembrane region" description="Helical" evidence="6">
    <location>
        <begin position="286"/>
        <end position="303"/>
    </location>
</feature>
<evidence type="ECO:0000256" key="3">
    <source>
        <dbReference type="ARBA" id="ARBA00022692"/>
    </source>
</evidence>
<keyword evidence="5 6" id="KW-0472">Membrane</keyword>
<evidence type="ECO:0000313" key="9">
    <source>
        <dbReference type="Proteomes" id="UP000643207"/>
    </source>
</evidence>
<comment type="caution">
    <text evidence="8">The sequence shown here is derived from an EMBL/GenBank/DDBJ whole genome shotgun (WGS) entry which is preliminary data.</text>
</comment>
<dbReference type="SUPFAM" id="SSF103481">
    <property type="entry name" value="Multidrug resistance efflux transporter EmrE"/>
    <property type="match status" value="2"/>
</dbReference>
<sequence length="315" mass="32753">MATGRARLLGFGLAMAGAVGFSGKAIVAKLMYRHGVDALTVLGLRMLLALPCFQLMAWWAGRGKPALGWPDRLRVLLLGFSGYYLASYLDFLGLQYISASLERLILYLNPTLVLLIGVLLLGQTVQPRQLLAMGLSYAGVLLVFGHELQAQGLAAAGSSSIGLGALLVFGSALSYAVYLVASGELVKRLGSLRLVGLASTVACGFAIAHFLIGKLGSGPWAGLAGLPAPVWTLALINALFCTVAPVLMVMMAIERLGPATAAHTGMVGPLSTLLLGMLLLDEALNPWIGTGTLLVLGGVALLLRSPRPAPSPPAD</sequence>
<comment type="subcellular location">
    <subcellularLocation>
        <location evidence="1">Cell membrane</location>
        <topology evidence="1">Multi-pass membrane protein</topology>
    </subcellularLocation>
</comment>
<feature type="transmembrane region" description="Helical" evidence="6">
    <location>
        <begin position="104"/>
        <end position="122"/>
    </location>
</feature>
<keyword evidence="4 6" id="KW-1133">Transmembrane helix</keyword>
<feature type="transmembrane region" description="Helical" evidence="6">
    <location>
        <begin position="232"/>
        <end position="253"/>
    </location>
</feature>
<reference evidence="8 9" key="1">
    <citation type="submission" date="2021-01" db="EMBL/GenBank/DDBJ databases">
        <title>Piscinibacter sp. Jin2 Genome sequencing and assembly.</title>
        <authorList>
            <person name="Kim I."/>
        </authorList>
    </citation>
    <scope>NUCLEOTIDE SEQUENCE [LARGE SCALE GENOMIC DNA]</scope>
    <source>
        <strain evidence="8 9">Jin2</strain>
    </source>
</reference>
<evidence type="ECO:0000259" key="7">
    <source>
        <dbReference type="Pfam" id="PF00892"/>
    </source>
</evidence>
<dbReference type="InterPro" id="IPR037185">
    <property type="entry name" value="EmrE-like"/>
</dbReference>
<feature type="transmembrane region" description="Helical" evidence="6">
    <location>
        <begin position="73"/>
        <end position="98"/>
    </location>
</feature>
<protein>
    <submittedName>
        <fullName evidence="8">DMT family transporter</fullName>
    </submittedName>
</protein>
<evidence type="ECO:0000256" key="4">
    <source>
        <dbReference type="ARBA" id="ARBA00022989"/>
    </source>
</evidence>
<feature type="domain" description="EamA" evidence="7">
    <location>
        <begin position="9"/>
        <end position="144"/>
    </location>
</feature>
<dbReference type="EMBL" id="JAERRA010000001">
    <property type="protein sequence ID" value="MBL0720056.1"/>
    <property type="molecule type" value="Genomic_DNA"/>
</dbReference>
<dbReference type="InterPro" id="IPR000620">
    <property type="entry name" value="EamA_dom"/>
</dbReference>
<evidence type="ECO:0000313" key="8">
    <source>
        <dbReference type="EMBL" id="MBL0720056.1"/>
    </source>
</evidence>
<gene>
    <name evidence="8" type="ORF">JI742_09170</name>
</gene>
<feature type="domain" description="EamA" evidence="7">
    <location>
        <begin position="163"/>
        <end position="303"/>
    </location>
</feature>
<evidence type="ECO:0000256" key="5">
    <source>
        <dbReference type="ARBA" id="ARBA00023136"/>
    </source>
</evidence>
<accession>A0A9X0XFL5</accession>
<dbReference type="PANTHER" id="PTHR42920">
    <property type="entry name" value="OS03G0707200 PROTEIN-RELATED"/>
    <property type="match status" value="1"/>
</dbReference>
<feature type="transmembrane region" description="Helical" evidence="6">
    <location>
        <begin position="260"/>
        <end position="280"/>
    </location>
</feature>
<evidence type="ECO:0000256" key="6">
    <source>
        <dbReference type="SAM" id="Phobius"/>
    </source>
</evidence>
<evidence type="ECO:0000256" key="1">
    <source>
        <dbReference type="ARBA" id="ARBA00004651"/>
    </source>
</evidence>
<feature type="transmembrane region" description="Helical" evidence="6">
    <location>
        <begin position="39"/>
        <end position="61"/>
    </location>
</feature>
<dbReference type="AlphaFoldDB" id="A0A9X0XFL5"/>
<keyword evidence="3 6" id="KW-0812">Transmembrane</keyword>
<dbReference type="InterPro" id="IPR051258">
    <property type="entry name" value="Diverse_Substrate_Transporter"/>
</dbReference>
<dbReference type="GO" id="GO:0005886">
    <property type="term" value="C:plasma membrane"/>
    <property type="evidence" value="ECO:0007669"/>
    <property type="project" value="UniProtKB-SubCell"/>
</dbReference>
<feature type="transmembrane region" description="Helical" evidence="6">
    <location>
        <begin position="160"/>
        <end position="180"/>
    </location>
</feature>